<protein>
    <submittedName>
        <fullName evidence="2">Phosphatase</fullName>
    </submittedName>
</protein>
<sequence>MKIYFDMHTHTVASGHAFSTFKENVEEAAAKGLFALGMSDHAPAMPGSAHPIYFTNFKCFRPEVMGVRIFTGVEANIMDFSGNLDLDETVLKKMDYVIASLHVPCIKPGTPKENTDALIGAMKNPYVKIIGHPDDDRYPLEYERLIPAALEQKVALEVNNSSFNPRSGRQNAAKNVMKWLSIAKEYRLPIVLGSDAHIYYDVGELTEAVKMLEAAEYPQELVLNASQDGIRYILNEGR</sequence>
<dbReference type="InterPro" id="IPR050243">
    <property type="entry name" value="PHP_phosphatase"/>
</dbReference>
<dbReference type="GO" id="GO:0042578">
    <property type="term" value="F:phosphoric ester hydrolase activity"/>
    <property type="evidence" value="ECO:0007669"/>
    <property type="project" value="TreeGrafter"/>
</dbReference>
<dbReference type="SUPFAM" id="SSF89550">
    <property type="entry name" value="PHP domain-like"/>
    <property type="match status" value="1"/>
</dbReference>
<evidence type="ECO:0000313" key="3">
    <source>
        <dbReference type="Proteomes" id="UP000886804"/>
    </source>
</evidence>
<dbReference type="InterPro" id="IPR003141">
    <property type="entry name" value="Pol/His_phosphatase_N"/>
</dbReference>
<dbReference type="InterPro" id="IPR016195">
    <property type="entry name" value="Pol/histidinol_Pase-like"/>
</dbReference>
<dbReference type="Pfam" id="PF13263">
    <property type="entry name" value="PHP_C"/>
    <property type="match status" value="1"/>
</dbReference>
<dbReference type="Pfam" id="PF02811">
    <property type="entry name" value="PHP"/>
    <property type="match status" value="1"/>
</dbReference>
<feature type="domain" description="Polymerase/histidinol phosphatase N-terminal" evidence="1">
    <location>
        <begin position="5"/>
        <end position="79"/>
    </location>
</feature>
<gene>
    <name evidence="2" type="ORF">H9716_13500</name>
</gene>
<organism evidence="2 3">
    <name type="scientific">Candidatus Enterocloster faecavium</name>
    <dbReference type="NCBI Taxonomy" id="2838560"/>
    <lineage>
        <taxon>Bacteria</taxon>
        <taxon>Bacillati</taxon>
        <taxon>Bacillota</taxon>
        <taxon>Clostridia</taxon>
        <taxon>Lachnospirales</taxon>
        <taxon>Lachnospiraceae</taxon>
        <taxon>Enterocloster</taxon>
    </lineage>
</organism>
<dbReference type="CDD" id="cd07437">
    <property type="entry name" value="PHP_HisPPase_Ycdx_like"/>
    <property type="match status" value="1"/>
</dbReference>
<dbReference type="GO" id="GO:0005829">
    <property type="term" value="C:cytosol"/>
    <property type="evidence" value="ECO:0007669"/>
    <property type="project" value="TreeGrafter"/>
</dbReference>
<dbReference type="SMART" id="SM00481">
    <property type="entry name" value="POLIIIAc"/>
    <property type="match status" value="1"/>
</dbReference>
<dbReference type="GO" id="GO:0008270">
    <property type="term" value="F:zinc ion binding"/>
    <property type="evidence" value="ECO:0007669"/>
    <property type="project" value="TreeGrafter"/>
</dbReference>
<reference evidence="2" key="2">
    <citation type="submission" date="2021-04" db="EMBL/GenBank/DDBJ databases">
        <authorList>
            <person name="Gilroy R."/>
        </authorList>
    </citation>
    <scope>NUCLEOTIDE SEQUENCE</scope>
    <source>
        <strain evidence="2">CHK188-4685</strain>
    </source>
</reference>
<dbReference type="InterPro" id="IPR004013">
    <property type="entry name" value="PHP_dom"/>
</dbReference>
<dbReference type="PANTHER" id="PTHR36928:SF1">
    <property type="entry name" value="PHOSPHATASE YCDX-RELATED"/>
    <property type="match status" value="1"/>
</dbReference>
<dbReference type="Gene3D" id="3.20.20.140">
    <property type="entry name" value="Metal-dependent hydrolases"/>
    <property type="match status" value="1"/>
</dbReference>
<accession>A0A9D2LA53</accession>
<proteinExistence type="predicted"/>
<dbReference type="Proteomes" id="UP000886804">
    <property type="component" value="Unassembled WGS sequence"/>
</dbReference>
<evidence type="ECO:0000313" key="2">
    <source>
        <dbReference type="EMBL" id="HJB08852.1"/>
    </source>
</evidence>
<name>A0A9D2LA53_9FIRM</name>
<dbReference type="AlphaFoldDB" id="A0A9D2LA53"/>
<reference evidence="2" key="1">
    <citation type="journal article" date="2021" name="PeerJ">
        <title>Extensive microbial diversity within the chicken gut microbiome revealed by metagenomics and culture.</title>
        <authorList>
            <person name="Gilroy R."/>
            <person name="Ravi A."/>
            <person name="Getino M."/>
            <person name="Pursley I."/>
            <person name="Horton D.L."/>
            <person name="Alikhan N.F."/>
            <person name="Baker D."/>
            <person name="Gharbi K."/>
            <person name="Hall N."/>
            <person name="Watson M."/>
            <person name="Adriaenssens E.M."/>
            <person name="Foster-Nyarko E."/>
            <person name="Jarju S."/>
            <person name="Secka A."/>
            <person name="Antonio M."/>
            <person name="Oren A."/>
            <person name="Chaudhuri R.R."/>
            <person name="La Ragione R."/>
            <person name="Hildebrand F."/>
            <person name="Pallen M.J."/>
        </authorList>
    </citation>
    <scope>NUCLEOTIDE SEQUENCE</scope>
    <source>
        <strain evidence="2">CHK188-4685</strain>
    </source>
</reference>
<dbReference type="EMBL" id="DWYS01000164">
    <property type="protein sequence ID" value="HJB08852.1"/>
    <property type="molecule type" value="Genomic_DNA"/>
</dbReference>
<comment type="caution">
    <text evidence="2">The sequence shown here is derived from an EMBL/GenBank/DDBJ whole genome shotgun (WGS) entry which is preliminary data.</text>
</comment>
<dbReference type="PANTHER" id="PTHR36928">
    <property type="entry name" value="PHOSPHATASE YCDX-RELATED"/>
    <property type="match status" value="1"/>
</dbReference>
<evidence type="ECO:0000259" key="1">
    <source>
        <dbReference type="SMART" id="SM00481"/>
    </source>
</evidence>
<dbReference type="NCBIfam" id="NF006702">
    <property type="entry name" value="PRK09248.1"/>
    <property type="match status" value="1"/>
</dbReference>